<dbReference type="Gene3D" id="3.40.50.12370">
    <property type="match status" value="1"/>
</dbReference>
<evidence type="ECO:0000259" key="1">
    <source>
        <dbReference type="Pfam" id="PF00582"/>
    </source>
</evidence>
<keyword evidence="3" id="KW-1185">Reference proteome</keyword>
<evidence type="ECO:0000313" key="2">
    <source>
        <dbReference type="EMBL" id="PLW75351.1"/>
    </source>
</evidence>
<dbReference type="Pfam" id="PF00582">
    <property type="entry name" value="Usp"/>
    <property type="match status" value="1"/>
</dbReference>
<sequence>MKNSTILVAIGKDASTSNLVAKLEAIRDMSAHAVILVIGQLPVLPYYAVGVPPYGTPDLPIEWQKEVSAHKTALNEKAEEIKTLLQEHDVSGEVSIVASEPTFVADIIARRAMICDFALIGDDLRKDEAMFRQITYGILFQSPIGLLLNDHELKALKNPKRVFVAWTTHLHSARAVHQALPLLRQADEVVIGTVDPVMTKSCEGEDPGVDVAKWLTHHGCKVVVQQFPSGGRGIGECIQERAKESGADLIVMGSYGHSRTRQAIFGGTTRTLIEQTDQAVFLVH</sequence>
<dbReference type="InterPro" id="IPR006016">
    <property type="entry name" value="UspA"/>
</dbReference>
<name>A0A2N5XLD8_9HYPH</name>
<reference evidence="2 3" key="1">
    <citation type="submission" date="2018-01" db="EMBL/GenBank/DDBJ databases">
        <title>The draft genome sequence of Cohaesibacter sp. H1304.</title>
        <authorList>
            <person name="Wang N.-N."/>
            <person name="Du Z.-J."/>
        </authorList>
    </citation>
    <scope>NUCLEOTIDE SEQUENCE [LARGE SCALE GENOMIC DNA]</scope>
    <source>
        <strain evidence="2 3">H1304</strain>
    </source>
</reference>
<dbReference type="AlphaFoldDB" id="A0A2N5XLD8"/>
<dbReference type="EMBL" id="PKUQ01000052">
    <property type="protein sequence ID" value="PLW75351.1"/>
    <property type="molecule type" value="Genomic_DNA"/>
</dbReference>
<accession>A0A2N5XLD8</accession>
<dbReference type="Proteomes" id="UP000234881">
    <property type="component" value="Unassembled WGS sequence"/>
</dbReference>
<protein>
    <submittedName>
        <fullName evidence="2">Universal stress protein</fullName>
    </submittedName>
</protein>
<dbReference type="CDD" id="cd00293">
    <property type="entry name" value="USP-like"/>
    <property type="match status" value="1"/>
</dbReference>
<evidence type="ECO:0000313" key="3">
    <source>
        <dbReference type="Proteomes" id="UP000234881"/>
    </source>
</evidence>
<dbReference type="OrthoDB" id="9804721at2"/>
<organism evidence="2 3">
    <name type="scientific">Cohaesibacter celericrescens</name>
    <dbReference type="NCBI Taxonomy" id="2067669"/>
    <lineage>
        <taxon>Bacteria</taxon>
        <taxon>Pseudomonadati</taxon>
        <taxon>Pseudomonadota</taxon>
        <taxon>Alphaproteobacteria</taxon>
        <taxon>Hyphomicrobiales</taxon>
        <taxon>Cohaesibacteraceae</taxon>
    </lineage>
</organism>
<proteinExistence type="predicted"/>
<gene>
    <name evidence="2" type="ORF">C0081_19985</name>
</gene>
<dbReference type="SUPFAM" id="SSF52402">
    <property type="entry name" value="Adenine nucleotide alpha hydrolases-like"/>
    <property type="match status" value="1"/>
</dbReference>
<feature type="domain" description="UspA" evidence="1">
    <location>
        <begin position="160"/>
        <end position="284"/>
    </location>
</feature>
<dbReference type="RefSeq" id="WP_101535504.1">
    <property type="nucleotide sequence ID" value="NZ_JBFHIU010000029.1"/>
</dbReference>
<comment type="caution">
    <text evidence="2">The sequence shown here is derived from an EMBL/GenBank/DDBJ whole genome shotgun (WGS) entry which is preliminary data.</text>
</comment>